<evidence type="ECO:0000256" key="3">
    <source>
        <dbReference type="ARBA" id="ARBA00022692"/>
    </source>
</evidence>
<comment type="subcellular location">
    <subcellularLocation>
        <location evidence="1">Cell membrane</location>
        <topology evidence="1">Multi-pass membrane protein</topology>
    </subcellularLocation>
</comment>
<keyword evidence="8" id="KW-1185">Reference proteome</keyword>
<evidence type="ECO:0000256" key="6">
    <source>
        <dbReference type="SAM" id="Phobius"/>
    </source>
</evidence>
<dbReference type="PANTHER" id="PTHR36570:SF3">
    <property type="entry name" value="DISULFIDE BOND FORMATION PROTEIN B"/>
    <property type="match status" value="1"/>
</dbReference>
<dbReference type="Pfam" id="PF02600">
    <property type="entry name" value="DsbB"/>
    <property type="match status" value="1"/>
</dbReference>
<evidence type="ECO:0000256" key="5">
    <source>
        <dbReference type="ARBA" id="ARBA00023136"/>
    </source>
</evidence>
<dbReference type="Proteomes" id="UP000283474">
    <property type="component" value="Chromosome"/>
</dbReference>
<dbReference type="InterPro" id="IPR023380">
    <property type="entry name" value="DsbB-like_sf"/>
</dbReference>
<dbReference type="InterPro" id="IPR050183">
    <property type="entry name" value="DsbB"/>
</dbReference>
<dbReference type="AlphaFoldDB" id="A0A410GAZ3"/>
<evidence type="ECO:0000256" key="2">
    <source>
        <dbReference type="ARBA" id="ARBA00022475"/>
    </source>
</evidence>
<name>A0A410GAZ3_9BURK</name>
<reference evidence="7 8" key="1">
    <citation type="submission" date="2017-08" db="EMBL/GenBank/DDBJ databases">
        <authorList>
            <person name="Park S.-J."/>
            <person name="Kim H."/>
        </authorList>
    </citation>
    <scope>NUCLEOTIDE SEQUENCE [LARGE SCALE GENOMIC DNA]</scope>
    <source>
        <strain evidence="8">ye3</strain>
    </source>
</reference>
<accession>A0A410GAZ3</accession>
<keyword evidence="3 6" id="KW-0812">Transmembrane</keyword>
<evidence type="ECO:0000256" key="1">
    <source>
        <dbReference type="ARBA" id="ARBA00004651"/>
    </source>
</evidence>
<feature type="transmembrane region" description="Helical" evidence="6">
    <location>
        <begin position="38"/>
        <end position="56"/>
    </location>
</feature>
<dbReference type="InterPro" id="IPR003752">
    <property type="entry name" value="DiS_bond_form_DsbB/BdbC"/>
</dbReference>
<dbReference type="KEGG" id="pus:CKA81_06125"/>
<dbReference type="GO" id="GO:0015035">
    <property type="term" value="F:protein-disulfide reductase activity"/>
    <property type="evidence" value="ECO:0007669"/>
    <property type="project" value="InterPro"/>
</dbReference>
<gene>
    <name evidence="7" type="ORF">CKA81_06125</name>
</gene>
<feature type="transmembrane region" description="Helical" evidence="6">
    <location>
        <begin position="68"/>
        <end position="87"/>
    </location>
</feature>
<dbReference type="RefSeq" id="WP_128354502.1">
    <property type="nucleotide sequence ID" value="NZ_CP022987.1"/>
</dbReference>
<organism evidence="7 8">
    <name type="scientific">Pollutimonas thiosulfatoxidans</name>
    <dbReference type="NCBI Taxonomy" id="2028345"/>
    <lineage>
        <taxon>Bacteria</taxon>
        <taxon>Pseudomonadati</taxon>
        <taxon>Pseudomonadota</taxon>
        <taxon>Betaproteobacteria</taxon>
        <taxon>Burkholderiales</taxon>
        <taxon>Alcaligenaceae</taxon>
        <taxon>Pollutimonas</taxon>
    </lineage>
</organism>
<feature type="transmembrane region" description="Helical" evidence="6">
    <location>
        <begin position="136"/>
        <end position="156"/>
    </location>
</feature>
<dbReference type="PANTHER" id="PTHR36570">
    <property type="entry name" value="DISULFIDE BOND FORMATION PROTEIN B"/>
    <property type="match status" value="1"/>
</dbReference>
<dbReference type="GO" id="GO:0006457">
    <property type="term" value="P:protein folding"/>
    <property type="evidence" value="ECO:0007669"/>
    <property type="project" value="InterPro"/>
</dbReference>
<keyword evidence="2" id="KW-1003">Cell membrane</keyword>
<protein>
    <submittedName>
        <fullName evidence="7">Disulfide bond formation protein B</fullName>
    </submittedName>
</protein>
<dbReference type="GO" id="GO:0005886">
    <property type="term" value="C:plasma membrane"/>
    <property type="evidence" value="ECO:0007669"/>
    <property type="project" value="UniProtKB-SubCell"/>
</dbReference>
<dbReference type="OrthoDB" id="3711263at2"/>
<proteinExistence type="predicted"/>
<keyword evidence="5 6" id="KW-0472">Membrane</keyword>
<dbReference type="SUPFAM" id="SSF158442">
    <property type="entry name" value="DsbB-like"/>
    <property type="match status" value="1"/>
</dbReference>
<dbReference type="Gene3D" id="1.20.1550.10">
    <property type="entry name" value="DsbB-like"/>
    <property type="match status" value="1"/>
</dbReference>
<evidence type="ECO:0000313" key="7">
    <source>
        <dbReference type="EMBL" id="QAA93459.1"/>
    </source>
</evidence>
<evidence type="ECO:0000313" key="8">
    <source>
        <dbReference type="Proteomes" id="UP000283474"/>
    </source>
</evidence>
<sequence length="160" mass="17212">MTSSTRLLHFIALLCITAVAIALVSQHVFGLQPCAWCVLQRLVFILIALLCWGGLLAGRVTALARRAAGLLVTLLSVGGAMAAWYQYTVAAKMFSCDMTFADRFMVGSGLDANVPWLFGIYATCMDARVNLLGVEYALWSLGLFVVIGVLGLVPALRRLG</sequence>
<keyword evidence="4 6" id="KW-1133">Transmembrane helix</keyword>
<dbReference type="EMBL" id="CP022987">
    <property type="protein sequence ID" value="QAA93459.1"/>
    <property type="molecule type" value="Genomic_DNA"/>
</dbReference>
<evidence type="ECO:0000256" key="4">
    <source>
        <dbReference type="ARBA" id="ARBA00022989"/>
    </source>
</evidence>